<gene>
    <name evidence="4" type="ORF">O181_018759</name>
</gene>
<accession>A0A9Q3C8A4</accession>
<evidence type="ECO:0000313" key="4">
    <source>
        <dbReference type="EMBL" id="MBW0479044.1"/>
    </source>
</evidence>
<dbReference type="AlphaFoldDB" id="A0A9Q3C8A4"/>
<sequence length="329" mass="36585">MINQVRSGPQTYRIARCFFWVKWFDYALILPSFAFTVSAWEERFISKATGQSINSGQLAPTSLSNTTPTQSTTIIMTSSFAPHDPTGHLRRHNSCCGSSHSMPSLPEPTPLDELIKIYNLSVDPETSKVSLAPNDKSFKNQKSSEDQKVFEDTLNVINELSSQLARAPFPHCPPPPQLVPNNLRSQQITSLKEQGNTAFKALNFDQAVEFYSLAADAAATRPLFEPSGLTREELSIMLCNRSAAYSSMKLFNEAVVDAESVIKLKRNWSKGHFRRAKALQGLGRIDDARDAALVGLEFEPDNLDLKAVYDELSNINTKVERKTLTGLLN</sequence>
<protein>
    <submittedName>
        <fullName evidence="4">Uncharacterized protein</fullName>
    </submittedName>
</protein>
<evidence type="ECO:0000256" key="2">
    <source>
        <dbReference type="ARBA" id="ARBA00022803"/>
    </source>
</evidence>
<keyword evidence="2" id="KW-0802">TPR repeat</keyword>
<reference evidence="4" key="1">
    <citation type="submission" date="2021-03" db="EMBL/GenBank/DDBJ databases">
        <title>Draft genome sequence of rust myrtle Austropuccinia psidii MF-1, a brazilian biotype.</title>
        <authorList>
            <person name="Quecine M.C."/>
            <person name="Pachon D.M.R."/>
            <person name="Bonatelli M.L."/>
            <person name="Correr F.H."/>
            <person name="Franceschini L.M."/>
            <person name="Leite T.F."/>
            <person name="Margarido G.R.A."/>
            <person name="Almeida C.A."/>
            <person name="Ferrarezi J.A."/>
            <person name="Labate C.A."/>
        </authorList>
    </citation>
    <scope>NUCLEOTIDE SEQUENCE</scope>
    <source>
        <strain evidence="4">MF-1</strain>
    </source>
</reference>
<evidence type="ECO:0000256" key="1">
    <source>
        <dbReference type="ARBA" id="ARBA00022737"/>
    </source>
</evidence>
<name>A0A9Q3C8A4_9BASI</name>
<keyword evidence="5" id="KW-1185">Reference proteome</keyword>
<comment type="caution">
    <text evidence="4">The sequence shown here is derived from an EMBL/GenBank/DDBJ whole genome shotgun (WGS) entry which is preliminary data.</text>
</comment>
<evidence type="ECO:0000313" key="5">
    <source>
        <dbReference type="Proteomes" id="UP000765509"/>
    </source>
</evidence>
<dbReference type="GO" id="GO:0051879">
    <property type="term" value="F:Hsp90 protein binding"/>
    <property type="evidence" value="ECO:0007669"/>
    <property type="project" value="TreeGrafter"/>
</dbReference>
<dbReference type="OrthoDB" id="433738at2759"/>
<organism evidence="4 5">
    <name type="scientific">Austropuccinia psidii MF-1</name>
    <dbReference type="NCBI Taxonomy" id="1389203"/>
    <lineage>
        <taxon>Eukaryota</taxon>
        <taxon>Fungi</taxon>
        <taxon>Dikarya</taxon>
        <taxon>Basidiomycota</taxon>
        <taxon>Pucciniomycotina</taxon>
        <taxon>Pucciniomycetes</taxon>
        <taxon>Pucciniales</taxon>
        <taxon>Sphaerophragmiaceae</taxon>
        <taxon>Austropuccinia</taxon>
    </lineage>
</organism>
<dbReference type="Proteomes" id="UP000765509">
    <property type="component" value="Unassembled WGS sequence"/>
</dbReference>
<dbReference type="SUPFAM" id="SSF48452">
    <property type="entry name" value="TPR-like"/>
    <property type="match status" value="1"/>
</dbReference>
<dbReference type="SMART" id="SM00028">
    <property type="entry name" value="TPR"/>
    <property type="match status" value="3"/>
</dbReference>
<dbReference type="Gene3D" id="1.25.40.10">
    <property type="entry name" value="Tetratricopeptide repeat domain"/>
    <property type="match status" value="1"/>
</dbReference>
<proteinExistence type="predicted"/>
<dbReference type="InterPro" id="IPR019734">
    <property type="entry name" value="TPR_rpt"/>
</dbReference>
<dbReference type="InterPro" id="IPR011990">
    <property type="entry name" value="TPR-like_helical_dom_sf"/>
</dbReference>
<dbReference type="EMBL" id="AVOT02005430">
    <property type="protein sequence ID" value="MBW0479044.1"/>
    <property type="molecule type" value="Genomic_DNA"/>
</dbReference>
<evidence type="ECO:0000256" key="3">
    <source>
        <dbReference type="SAM" id="MobiDB-lite"/>
    </source>
</evidence>
<keyword evidence="1" id="KW-0677">Repeat</keyword>
<feature type="region of interest" description="Disordered" evidence="3">
    <location>
        <begin position="83"/>
        <end position="105"/>
    </location>
</feature>
<dbReference type="PANTHER" id="PTHR22904">
    <property type="entry name" value="TPR REPEAT CONTAINING PROTEIN"/>
    <property type="match status" value="1"/>
</dbReference>
<dbReference type="PANTHER" id="PTHR22904:SF523">
    <property type="entry name" value="STRESS-INDUCED-PHOSPHOPROTEIN 1"/>
    <property type="match status" value="1"/>
</dbReference>